<dbReference type="KEGG" id="ztr:MYCGRDRAFT_62271"/>
<dbReference type="InParanoid" id="F9XJJ6"/>
<keyword evidence="7" id="KW-0479">Metal-binding</keyword>
<keyword evidence="12" id="KW-0539">Nucleus</keyword>
<dbReference type="GO" id="GO:0008419">
    <property type="term" value="F:RNA lariat debranching enzyme activity"/>
    <property type="evidence" value="ECO:0007669"/>
    <property type="project" value="UniProtKB-ARBA"/>
</dbReference>
<evidence type="ECO:0000313" key="15">
    <source>
        <dbReference type="EMBL" id="EGP84335.1"/>
    </source>
</evidence>
<evidence type="ECO:0000256" key="6">
    <source>
        <dbReference type="ARBA" id="ARBA00022664"/>
    </source>
</evidence>
<dbReference type="GeneID" id="13399055"/>
<evidence type="ECO:0000256" key="10">
    <source>
        <dbReference type="ARBA" id="ARBA00023004"/>
    </source>
</evidence>
<keyword evidence="8" id="KW-0378">Hydrolase</keyword>
<dbReference type="Pfam" id="PF00149">
    <property type="entry name" value="Metallophos"/>
    <property type="match status" value="1"/>
</dbReference>
<dbReference type="GO" id="GO:0005634">
    <property type="term" value="C:nucleus"/>
    <property type="evidence" value="ECO:0007669"/>
    <property type="project" value="UniProtKB-SubCell"/>
</dbReference>
<dbReference type="InterPro" id="IPR007708">
    <property type="entry name" value="DBR1_C"/>
</dbReference>
<evidence type="ECO:0000256" key="9">
    <source>
        <dbReference type="ARBA" id="ARBA00022833"/>
    </source>
</evidence>
<feature type="region of interest" description="Disordered" evidence="13">
    <location>
        <begin position="402"/>
        <end position="450"/>
    </location>
</feature>
<evidence type="ECO:0000256" key="8">
    <source>
        <dbReference type="ARBA" id="ARBA00022801"/>
    </source>
</evidence>
<dbReference type="InterPro" id="IPR004843">
    <property type="entry name" value="Calcineurin-like_PHP"/>
</dbReference>
<keyword evidence="6" id="KW-0507">mRNA processing</keyword>
<reference evidence="15 16" key="1">
    <citation type="journal article" date="2011" name="PLoS Genet.">
        <title>Finished genome of the fungal wheat pathogen Mycosphaerella graminicola reveals dispensome structure, chromosome plasticity, and stealth pathogenesis.</title>
        <authorList>
            <person name="Goodwin S.B."/>
            <person name="Ben M'barek S."/>
            <person name="Dhillon B."/>
            <person name="Wittenberg A.H.J."/>
            <person name="Crane C.F."/>
            <person name="Hane J.K."/>
            <person name="Foster A.J."/>
            <person name="Van der Lee T.A.J."/>
            <person name="Grimwood J."/>
            <person name="Aerts A."/>
            <person name="Antoniw J."/>
            <person name="Bailey A."/>
            <person name="Bluhm B."/>
            <person name="Bowler J."/>
            <person name="Bristow J."/>
            <person name="van der Burgt A."/>
            <person name="Canto-Canche B."/>
            <person name="Churchill A.C.L."/>
            <person name="Conde-Ferraez L."/>
            <person name="Cools H.J."/>
            <person name="Coutinho P.M."/>
            <person name="Csukai M."/>
            <person name="Dehal P."/>
            <person name="De Wit P."/>
            <person name="Donzelli B."/>
            <person name="van de Geest H.C."/>
            <person name="van Ham R.C.H.J."/>
            <person name="Hammond-Kosack K.E."/>
            <person name="Henrissat B."/>
            <person name="Kilian A."/>
            <person name="Kobayashi A.K."/>
            <person name="Koopmann E."/>
            <person name="Kourmpetis Y."/>
            <person name="Kuzniar A."/>
            <person name="Lindquist E."/>
            <person name="Lombard V."/>
            <person name="Maliepaard C."/>
            <person name="Martins N."/>
            <person name="Mehrabi R."/>
            <person name="Nap J.P.H."/>
            <person name="Ponomarenko A."/>
            <person name="Rudd J.J."/>
            <person name="Salamov A."/>
            <person name="Schmutz J."/>
            <person name="Schouten H.J."/>
            <person name="Shapiro H."/>
            <person name="Stergiopoulos I."/>
            <person name="Torriani S.F.F."/>
            <person name="Tu H."/>
            <person name="de Vries R.P."/>
            <person name="Waalwijk C."/>
            <person name="Ware S.B."/>
            <person name="Wiebenga A."/>
            <person name="Zwiers L.-H."/>
            <person name="Oliver R.P."/>
            <person name="Grigoriev I.V."/>
            <person name="Kema G.H.J."/>
        </authorList>
    </citation>
    <scope>NUCLEOTIDE SEQUENCE [LARGE SCALE GENOMIC DNA]</scope>
    <source>
        <strain evidence="16">CBS 115943 / IPO323</strain>
    </source>
</reference>
<dbReference type="HOGENOM" id="CLU_005893_1_0_1"/>
<dbReference type="FunCoup" id="F9XJJ6">
    <property type="interactions" value="649"/>
</dbReference>
<dbReference type="CDD" id="cd00844">
    <property type="entry name" value="MPP_Dbr1_N"/>
    <property type="match status" value="1"/>
</dbReference>
<keyword evidence="11" id="KW-0464">Manganese</keyword>
<evidence type="ECO:0000256" key="7">
    <source>
        <dbReference type="ARBA" id="ARBA00022723"/>
    </source>
</evidence>
<evidence type="ECO:0000256" key="3">
    <source>
        <dbReference type="ARBA" id="ARBA00001954"/>
    </source>
</evidence>
<evidence type="ECO:0000256" key="12">
    <source>
        <dbReference type="ARBA" id="ARBA00023242"/>
    </source>
</evidence>
<dbReference type="OMA" id="TDYGDWK"/>
<comment type="cofactor">
    <cofactor evidence="1">
        <name>Mn(2+)</name>
        <dbReference type="ChEBI" id="CHEBI:29035"/>
    </cofactor>
</comment>
<dbReference type="GO" id="GO:0046872">
    <property type="term" value="F:metal ion binding"/>
    <property type="evidence" value="ECO:0007669"/>
    <property type="project" value="UniProtKB-KW"/>
</dbReference>
<evidence type="ECO:0000256" key="5">
    <source>
        <dbReference type="ARBA" id="ARBA00006045"/>
    </source>
</evidence>
<proteinExistence type="inferred from homology"/>
<feature type="compositionally biased region" description="Basic and acidic residues" evidence="13">
    <location>
        <begin position="404"/>
        <end position="419"/>
    </location>
</feature>
<accession>F9XJJ6</accession>
<evidence type="ECO:0000256" key="2">
    <source>
        <dbReference type="ARBA" id="ARBA00001947"/>
    </source>
</evidence>
<dbReference type="AlphaFoldDB" id="F9XJJ6"/>
<dbReference type="PANTHER" id="PTHR12849">
    <property type="entry name" value="RNA LARIAT DEBRANCHING ENZYME"/>
    <property type="match status" value="1"/>
</dbReference>
<dbReference type="STRING" id="336722.F9XJJ6"/>
<name>F9XJJ6_ZYMTI</name>
<feature type="domain" description="Lariat debranching enzyme C-terminal" evidence="14">
    <location>
        <begin position="246"/>
        <end position="398"/>
    </location>
</feature>
<dbReference type="Pfam" id="PF05011">
    <property type="entry name" value="DBR1"/>
    <property type="match status" value="1"/>
</dbReference>
<dbReference type="PANTHER" id="PTHR12849:SF0">
    <property type="entry name" value="LARIAT DEBRANCHING ENZYME"/>
    <property type="match status" value="1"/>
</dbReference>
<gene>
    <name evidence="15" type="ORF">MYCGRDRAFT_62271</name>
</gene>
<keyword evidence="10" id="KW-0408">Iron</keyword>
<dbReference type="SMART" id="SM01124">
    <property type="entry name" value="DBR1"/>
    <property type="match status" value="1"/>
</dbReference>
<comment type="cofactor">
    <cofactor evidence="3">
        <name>Fe(2+)</name>
        <dbReference type="ChEBI" id="CHEBI:29033"/>
    </cofactor>
</comment>
<evidence type="ECO:0000256" key="11">
    <source>
        <dbReference type="ARBA" id="ARBA00023211"/>
    </source>
</evidence>
<dbReference type="InterPro" id="IPR041816">
    <property type="entry name" value="Dbr1_N"/>
</dbReference>
<dbReference type="EMBL" id="CM001204">
    <property type="protein sequence ID" value="EGP84335.1"/>
    <property type="molecule type" value="Genomic_DNA"/>
</dbReference>
<comment type="similarity">
    <text evidence="5">Belongs to the lariat debranching enzyme family.</text>
</comment>
<dbReference type="InterPro" id="IPR029052">
    <property type="entry name" value="Metallo-depent_PP-like"/>
</dbReference>
<dbReference type="RefSeq" id="XP_003849359.1">
    <property type="nucleotide sequence ID" value="XM_003849311.1"/>
</dbReference>
<feature type="compositionally biased region" description="Basic residues" evidence="13">
    <location>
        <begin position="427"/>
        <end position="450"/>
    </location>
</feature>
<keyword evidence="9" id="KW-0862">Zinc</keyword>
<dbReference type="Proteomes" id="UP000008062">
    <property type="component" value="Chromosome 9"/>
</dbReference>
<dbReference type="OrthoDB" id="407609at2759"/>
<comment type="subcellular location">
    <subcellularLocation>
        <location evidence="4">Nucleus</location>
    </subcellularLocation>
</comment>
<dbReference type="GO" id="GO:0000398">
    <property type="term" value="P:mRNA splicing, via spliceosome"/>
    <property type="evidence" value="ECO:0007669"/>
    <property type="project" value="TreeGrafter"/>
</dbReference>
<evidence type="ECO:0000259" key="14">
    <source>
        <dbReference type="SMART" id="SM01124"/>
    </source>
</evidence>
<evidence type="ECO:0000256" key="4">
    <source>
        <dbReference type="ARBA" id="ARBA00004123"/>
    </source>
</evidence>
<organism evidence="15 16">
    <name type="scientific">Zymoseptoria tritici (strain CBS 115943 / IPO323)</name>
    <name type="common">Speckled leaf blotch fungus</name>
    <name type="synonym">Septoria tritici</name>
    <dbReference type="NCBI Taxonomy" id="336722"/>
    <lineage>
        <taxon>Eukaryota</taxon>
        <taxon>Fungi</taxon>
        <taxon>Dikarya</taxon>
        <taxon>Ascomycota</taxon>
        <taxon>Pezizomycotina</taxon>
        <taxon>Dothideomycetes</taxon>
        <taxon>Dothideomycetidae</taxon>
        <taxon>Mycosphaerellales</taxon>
        <taxon>Mycosphaerellaceae</taxon>
        <taxon>Zymoseptoria</taxon>
    </lineage>
</organism>
<dbReference type="eggNOG" id="KOG2863">
    <property type="taxonomic scope" value="Eukaryota"/>
</dbReference>
<evidence type="ECO:0000256" key="1">
    <source>
        <dbReference type="ARBA" id="ARBA00001936"/>
    </source>
</evidence>
<comment type="cofactor">
    <cofactor evidence="2">
        <name>Zn(2+)</name>
        <dbReference type="ChEBI" id="CHEBI:29105"/>
    </cofactor>
</comment>
<evidence type="ECO:0000313" key="16">
    <source>
        <dbReference type="Proteomes" id="UP000008062"/>
    </source>
</evidence>
<sequence length="450" mass="50775">MSIELQETNGVRLAVEGCGHGTLHAIYASIDEACKQKGWTGIDLLIIGGDFQAVRNAYDLNCVSMPPKYRDMCDFHEYYSGQRTAPYLTIFVGGNHEASNYMFELLYGGWAAPNIYYMGAANVLRLGPLRIAGMSGIWKGFDYRKHHIERLPYNASDIKSIYHVREIDMRKLLQIRTQVDIGISHDWPQGVEWKGNFKRLFQKKSFFEEDARSGRLGSVAAKYAIERLRPRYWFSAHLHCKFAAIWQHGEITNTTTHFLALDKCLPNRDFLQLISVPEPTSSQGQSPPSRPFKLTYDREWLSITRAFTLTEPSIFGKPDVRPAPAKSQSEYLALITEQRTWVDANIPDSALEIPENFSVVAPVYDGGHFQDPKYQAVREYPNSQTAAFFEMLQVPNPLEIGEGDIEKRMAEGPREDPDAGRFAGRGRGGHKVRGHGGRGGRGRGRGRGRG</sequence>
<protein>
    <recommendedName>
        <fullName evidence="14">Lariat debranching enzyme C-terminal domain-containing protein</fullName>
    </recommendedName>
</protein>
<dbReference type="SUPFAM" id="SSF56300">
    <property type="entry name" value="Metallo-dependent phosphatases"/>
    <property type="match status" value="1"/>
</dbReference>
<evidence type="ECO:0000256" key="13">
    <source>
        <dbReference type="SAM" id="MobiDB-lite"/>
    </source>
</evidence>
<keyword evidence="16" id="KW-1185">Reference proteome</keyword>